<comment type="similarity">
    <text evidence="2">Belongs to the EamA transporter family.</text>
</comment>
<feature type="transmembrane region" description="Helical" evidence="7">
    <location>
        <begin position="90"/>
        <end position="112"/>
    </location>
</feature>
<accession>A0ABT9NIK6</accession>
<comment type="caution">
    <text evidence="9">The sequence shown here is derived from an EMBL/GenBank/DDBJ whole genome shotgun (WGS) entry which is preliminary data.</text>
</comment>
<evidence type="ECO:0000259" key="8">
    <source>
        <dbReference type="Pfam" id="PF00892"/>
    </source>
</evidence>
<evidence type="ECO:0000256" key="5">
    <source>
        <dbReference type="ARBA" id="ARBA00023136"/>
    </source>
</evidence>
<feature type="compositionally biased region" description="Basic and acidic residues" evidence="6">
    <location>
        <begin position="310"/>
        <end position="320"/>
    </location>
</feature>
<dbReference type="PANTHER" id="PTHR32322">
    <property type="entry name" value="INNER MEMBRANE TRANSPORTER"/>
    <property type="match status" value="1"/>
</dbReference>
<keyword evidence="3 7" id="KW-0812">Transmembrane</keyword>
<comment type="subcellular location">
    <subcellularLocation>
        <location evidence="1">Membrane</location>
        <topology evidence="1">Multi-pass membrane protein</topology>
    </subcellularLocation>
</comment>
<evidence type="ECO:0000256" key="4">
    <source>
        <dbReference type="ARBA" id="ARBA00022989"/>
    </source>
</evidence>
<evidence type="ECO:0000256" key="6">
    <source>
        <dbReference type="SAM" id="MobiDB-lite"/>
    </source>
</evidence>
<evidence type="ECO:0000256" key="3">
    <source>
        <dbReference type="ARBA" id="ARBA00022692"/>
    </source>
</evidence>
<evidence type="ECO:0000256" key="1">
    <source>
        <dbReference type="ARBA" id="ARBA00004141"/>
    </source>
</evidence>
<reference evidence="9 10" key="1">
    <citation type="submission" date="2023-07" db="EMBL/GenBank/DDBJ databases">
        <title>Sequencing the genomes of 1000 actinobacteria strains.</title>
        <authorList>
            <person name="Klenk H.-P."/>
        </authorList>
    </citation>
    <scope>NUCLEOTIDE SEQUENCE [LARGE SCALE GENOMIC DNA]</scope>
    <source>
        <strain evidence="9 10">GD13</strain>
    </source>
</reference>
<evidence type="ECO:0000256" key="7">
    <source>
        <dbReference type="SAM" id="Phobius"/>
    </source>
</evidence>
<feature type="transmembrane region" description="Helical" evidence="7">
    <location>
        <begin position="143"/>
        <end position="163"/>
    </location>
</feature>
<dbReference type="EMBL" id="JAUSQM010000001">
    <property type="protein sequence ID" value="MDP9820251.1"/>
    <property type="molecule type" value="Genomic_DNA"/>
</dbReference>
<feature type="transmembrane region" description="Helical" evidence="7">
    <location>
        <begin position="214"/>
        <end position="236"/>
    </location>
</feature>
<feature type="transmembrane region" description="Helical" evidence="7">
    <location>
        <begin position="121"/>
        <end position="137"/>
    </location>
</feature>
<gene>
    <name evidence="9" type="ORF">J2S59_000060</name>
</gene>
<feature type="domain" description="EamA" evidence="8">
    <location>
        <begin position="11"/>
        <end position="134"/>
    </location>
</feature>
<feature type="transmembrane region" description="Helical" evidence="7">
    <location>
        <begin position="175"/>
        <end position="194"/>
    </location>
</feature>
<feature type="transmembrane region" description="Helical" evidence="7">
    <location>
        <begin position="243"/>
        <end position="261"/>
    </location>
</feature>
<sequence>MPLSLPMSHRLLATLVAALWGLNFLAIAATLEHFPPLFAVALRFVVLAVPTLLWIPRPQVPLRLLIGYGVGFGVVQFAFLYLGMTTGMPAGLASLVLQASAPFTVLLAAAFLRQGLSRRRVAGVVLASGGLAVVGFQRAESAALLPFVLVLVGALGWAVGNVCSAQARAPKPLHVVLWMSVVPPVPMLALAWVVEGPDRITTSLTSAGPTLVPALVGMAYTIVLGTLVGSGIWTWLMARHPSGVIAPFSMLVPVVGMSAAWLVRGETVTVGELIGAVLVVTGVLIASIAPRASREARRSRQRLSGARSPRTRDRTVLGSR</sequence>
<evidence type="ECO:0000256" key="2">
    <source>
        <dbReference type="ARBA" id="ARBA00007362"/>
    </source>
</evidence>
<dbReference type="SUPFAM" id="SSF103481">
    <property type="entry name" value="Multidrug resistance efflux transporter EmrE"/>
    <property type="match status" value="2"/>
</dbReference>
<feature type="transmembrane region" description="Helical" evidence="7">
    <location>
        <begin position="38"/>
        <end position="55"/>
    </location>
</feature>
<proteinExistence type="inferred from homology"/>
<dbReference type="InterPro" id="IPR037185">
    <property type="entry name" value="EmrE-like"/>
</dbReference>
<name>A0ABT9NIK6_9ACTN</name>
<keyword evidence="10" id="KW-1185">Reference proteome</keyword>
<feature type="region of interest" description="Disordered" evidence="6">
    <location>
        <begin position="297"/>
        <end position="320"/>
    </location>
</feature>
<evidence type="ECO:0000313" key="10">
    <source>
        <dbReference type="Proteomes" id="UP001240447"/>
    </source>
</evidence>
<organism evidence="9 10">
    <name type="scientific">Nocardioides massiliensis</name>
    <dbReference type="NCBI Taxonomy" id="1325935"/>
    <lineage>
        <taxon>Bacteria</taxon>
        <taxon>Bacillati</taxon>
        <taxon>Actinomycetota</taxon>
        <taxon>Actinomycetes</taxon>
        <taxon>Propionibacteriales</taxon>
        <taxon>Nocardioidaceae</taxon>
        <taxon>Nocardioides</taxon>
    </lineage>
</organism>
<dbReference type="Proteomes" id="UP001240447">
    <property type="component" value="Unassembled WGS sequence"/>
</dbReference>
<dbReference type="PANTHER" id="PTHR32322:SF9">
    <property type="entry name" value="AMINO-ACID METABOLITE EFFLUX PUMP-RELATED"/>
    <property type="match status" value="1"/>
</dbReference>
<feature type="transmembrane region" description="Helical" evidence="7">
    <location>
        <begin position="273"/>
        <end position="292"/>
    </location>
</feature>
<evidence type="ECO:0000313" key="9">
    <source>
        <dbReference type="EMBL" id="MDP9820251.1"/>
    </source>
</evidence>
<dbReference type="Pfam" id="PF00892">
    <property type="entry name" value="EamA"/>
    <property type="match status" value="2"/>
</dbReference>
<keyword evidence="5 7" id="KW-0472">Membrane</keyword>
<feature type="transmembrane region" description="Helical" evidence="7">
    <location>
        <begin position="62"/>
        <end position="84"/>
    </location>
</feature>
<protein>
    <submittedName>
        <fullName evidence="9">O-acetylserine/cysteine efflux transporter</fullName>
    </submittedName>
</protein>
<dbReference type="RefSeq" id="WP_306824701.1">
    <property type="nucleotide sequence ID" value="NZ_JAUSQM010000001.1"/>
</dbReference>
<feature type="domain" description="EamA" evidence="8">
    <location>
        <begin position="148"/>
        <end position="287"/>
    </location>
</feature>
<dbReference type="InterPro" id="IPR050638">
    <property type="entry name" value="AA-Vitamin_Transporters"/>
</dbReference>
<keyword evidence="4 7" id="KW-1133">Transmembrane helix</keyword>
<dbReference type="InterPro" id="IPR000620">
    <property type="entry name" value="EamA_dom"/>
</dbReference>